<dbReference type="InterPro" id="IPR013154">
    <property type="entry name" value="ADH-like_N"/>
</dbReference>
<evidence type="ECO:0000313" key="3">
    <source>
        <dbReference type="EMBL" id="TDS77193.1"/>
    </source>
</evidence>
<dbReference type="AlphaFoldDB" id="A0A4R7FLD7"/>
<evidence type="ECO:0000313" key="4">
    <source>
        <dbReference type="Proteomes" id="UP000295344"/>
    </source>
</evidence>
<organism evidence="3 4">
    <name type="scientific">Amnibacterium kyonggiense</name>
    <dbReference type="NCBI Taxonomy" id="595671"/>
    <lineage>
        <taxon>Bacteria</taxon>
        <taxon>Bacillati</taxon>
        <taxon>Actinomycetota</taxon>
        <taxon>Actinomycetes</taxon>
        <taxon>Micrococcales</taxon>
        <taxon>Microbacteriaceae</taxon>
        <taxon>Amnibacterium</taxon>
    </lineage>
</organism>
<dbReference type="PANTHER" id="PTHR43482:SF1">
    <property type="entry name" value="PROTEIN AST1-RELATED"/>
    <property type="match status" value="1"/>
</dbReference>
<dbReference type="GO" id="GO:0016491">
    <property type="term" value="F:oxidoreductase activity"/>
    <property type="evidence" value="ECO:0007669"/>
    <property type="project" value="InterPro"/>
</dbReference>
<evidence type="ECO:0000256" key="1">
    <source>
        <dbReference type="SAM" id="MobiDB-lite"/>
    </source>
</evidence>
<sequence length="368" mass="39258">MALAADRDGGRGPLTTPCARKSLHGLSGGSGESYRAGMAQRSASIATFVDYGGIDAVRVEQVPRPEPGPGEVLVQVVASGVSHMDAYVREGRFRDAVPLELPAREGVSFAGIVRAVGEDVRGVSVHDEVLGHDPAHGAHATHVVVEPGALIRRPARMEWEVAGALYLVGLTAYRLIQSLRLTPDDTVVVSAAAGGVGHLECQLARLAGARVVGIAGAENHDYLRSIGVKPVAYGEDLAEAVRTAAAGRPLTAMLDNYGRYEDLAAELGIAPSRLSSTDARRDTEVELYLAGPDRRLAEELRDVAELVAEWNIRVLVSGYYPFTALHRALADLDARHSRGVVVVGMDPTAAPGQYLREKMRTRHETSSR</sequence>
<protein>
    <submittedName>
        <fullName evidence="3">NADPH:quinone reductase-like Zn-dependent oxidoreductase</fullName>
    </submittedName>
</protein>
<dbReference type="InterPro" id="IPR011032">
    <property type="entry name" value="GroES-like_sf"/>
</dbReference>
<dbReference type="Gene3D" id="3.40.50.720">
    <property type="entry name" value="NAD(P)-binding Rossmann-like Domain"/>
    <property type="match status" value="1"/>
</dbReference>
<evidence type="ECO:0000259" key="2">
    <source>
        <dbReference type="SMART" id="SM00829"/>
    </source>
</evidence>
<proteinExistence type="predicted"/>
<dbReference type="Pfam" id="PF08240">
    <property type="entry name" value="ADH_N"/>
    <property type="match status" value="1"/>
</dbReference>
<dbReference type="Proteomes" id="UP000295344">
    <property type="component" value="Unassembled WGS sequence"/>
</dbReference>
<dbReference type="InterPro" id="IPR052585">
    <property type="entry name" value="Lipid_raft_assoc_Zn_ADH"/>
</dbReference>
<name>A0A4R7FLD7_9MICO</name>
<dbReference type="InterPro" id="IPR036291">
    <property type="entry name" value="NAD(P)-bd_dom_sf"/>
</dbReference>
<dbReference type="PANTHER" id="PTHR43482">
    <property type="entry name" value="PROTEIN AST1-RELATED"/>
    <property type="match status" value="1"/>
</dbReference>
<dbReference type="EMBL" id="SOAM01000002">
    <property type="protein sequence ID" value="TDS77193.1"/>
    <property type="molecule type" value="Genomic_DNA"/>
</dbReference>
<reference evidence="3 4" key="1">
    <citation type="submission" date="2019-03" db="EMBL/GenBank/DDBJ databases">
        <title>Genomic Encyclopedia of Archaeal and Bacterial Type Strains, Phase II (KMG-II): from individual species to whole genera.</title>
        <authorList>
            <person name="Goeker M."/>
        </authorList>
    </citation>
    <scope>NUCLEOTIDE SEQUENCE [LARGE SCALE GENOMIC DNA]</scope>
    <source>
        <strain evidence="3 4">DSM 24782</strain>
    </source>
</reference>
<feature type="domain" description="Enoyl reductase (ER)" evidence="2">
    <location>
        <begin position="52"/>
        <end position="343"/>
    </location>
</feature>
<feature type="region of interest" description="Disordered" evidence="1">
    <location>
        <begin position="1"/>
        <end position="34"/>
    </location>
</feature>
<dbReference type="CDD" id="cd05289">
    <property type="entry name" value="MDR_like_2"/>
    <property type="match status" value="1"/>
</dbReference>
<dbReference type="Gene3D" id="3.90.180.10">
    <property type="entry name" value="Medium-chain alcohol dehydrogenases, catalytic domain"/>
    <property type="match status" value="1"/>
</dbReference>
<dbReference type="Pfam" id="PF13602">
    <property type="entry name" value="ADH_zinc_N_2"/>
    <property type="match status" value="1"/>
</dbReference>
<dbReference type="InterPro" id="IPR020843">
    <property type="entry name" value="ER"/>
</dbReference>
<dbReference type="SUPFAM" id="SSF51735">
    <property type="entry name" value="NAD(P)-binding Rossmann-fold domains"/>
    <property type="match status" value="1"/>
</dbReference>
<dbReference type="SMART" id="SM00829">
    <property type="entry name" value="PKS_ER"/>
    <property type="match status" value="1"/>
</dbReference>
<dbReference type="SUPFAM" id="SSF50129">
    <property type="entry name" value="GroES-like"/>
    <property type="match status" value="1"/>
</dbReference>
<gene>
    <name evidence="3" type="ORF">CLV52_2134</name>
</gene>
<accession>A0A4R7FLD7</accession>
<feature type="compositionally biased region" description="Basic and acidic residues" evidence="1">
    <location>
        <begin position="1"/>
        <end position="10"/>
    </location>
</feature>
<comment type="caution">
    <text evidence="3">The sequence shown here is derived from an EMBL/GenBank/DDBJ whole genome shotgun (WGS) entry which is preliminary data.</text>
</comment>
<keyword evidence="4" id="KW-1185">Reference proteome</keyword>